<reference evidence="3" key="1">
    <citation type="submission" date="2011-07" db="EMBL/GenBank/DDBJ databases">
        <title>Divergent evolution of antigenic variation in African trypanosomes.</title>
        <authorList>
            <person name="Jackson A.P."/>
            <person name="Berry A."/>
            <person name="Allison H.C."/>
            <person name="Burton P."/>
            <person name="Anderson J."/>
            <person name="Aslett M."/>
            <person name="Brown R."/>
            <person name="Corton N."/>
            <person name="Harris D."/>
            <person name="Hauser H."/>
            <person name="Gamble J."/>
            <person name="Gilderthorp R."/>
            <person name="McQuillan J."/>
            <person name="Quail M.A."/>
            <person name="Sanders M."/>
            <person name="Van Tonder A."/>
            <person name="Ginger M.L."/>
            <person name="Donelson J.E."/>
            <person name="Field M.C."/>
            <person name="Barry J.D."/>
            <person name="Berriman M."/>
            <person name="Hertz-Fowler C."/>
        </authorList>
    </citation>
    <scope>NUCLEOTIDE SEQUENCE [LARGE SCALE GENOMIC DNA]</scope>
    <source>
        <strain evidence="3">IL3000</strain>
    </source>
</reference>
<keyword evidence="1" id="KW-1133">Transmembrane helix</keyword>
<protein>
    <submittedName>
        <fullName evidence="2">Uncharacterized protein</fullName>
    </submittedName>
</protein>
<dbReference type="EMBL" id="CAEQ01001100">
    <property type="protein sequence ID" value="CCD13300.1"/>
    <property type="molecule type" value="Genomic_DNA"/>
</dbReference>
<name>F9W7X8_TRYCI</name>
<keyword evidence="1" id="KW-0472">Membrane</keyword>
<evidence type="ECO:0000256" key="1">
    <source>
        <dbReference type="SAM" id="Phobius"/>
    </source>
</evidence>
<reference evidence="2 3" key="2">
    <citation type="journal article" date="2012" name="Proc. Natl. Acad. Sci. U.S.A.">
        <title>Antigenic diversity is generated by distinct evolutionary mechanisms in African trypanosome species.</title>
        <authorList>
            <person name="Jackson A.P."/>
            <person name="Berry A."/>
            <person name="Aslett M."/>
            <person name="Allison H.C."/>
            <person name="Burton P."/>
            <person name="Vavrova-Anderson J."/>
            <person name="Brown R."/>
            <person name="Browne H."/>
            <person name="Corton N."/>
            <person name="Hauser H."/>
            <person name="Gamble J."/>
            <person name="Gilderthorp R."/>
            <person name="Marcello L."/>
            <person name="McQuillan J."/>
            <person name="Otto T.D."/>
            <person name="Quail M.A."/>
            <person name="Sanders M.J."/>
            <person name="van Tonder A."/>
            <person name="Ginger M.L."/>
            <person name="Field M.C."/>
            <person name="Barry J.D."/>
            <person name="Hertz-Fowler C."/>
            <person name="Berriman M."/>
        </authorList>
    </citation>
    <scope>NUCLEOTIDE SEQUENCE [LARGE SCALE GENOMIC DNA]</scope>
    <source>
        <strain evidence="2 3">IL3000</strain>
    </source>
</reference>
<keyword evidence="1" id="KW-0812">Transmembrane</keyword>
<accession>F9W7X8</accession>
<comment type="caution">
    <text evidence="2">The sequence shown here is derived from an EMBL/GenBank/DDBJ whole genome shotgun (WGS) entry which is preliminary data.</text>
</comment>
<dbReference type="Proteomes" id="UP000000702">
    <property type="component" value="Unassembled WGS sequence"/>
</dbReference>
<keyword evidence="3" id="KW-1185">Reference proteome</keyword>
<feature type="transmembrane region" description="Helical" evidence="1">
    <location>
        <begin position="47"/>
        <end position="73"/>
    </location>
</feature>
<evidence type="ECO:0000313" key="3">
    <source>
        <dbReference type="Proteomes" id="UP000000702"/>
    </source>
</evidence>
<sequence length="116" mass="13307">MGLRCFIHSSELCVVCLPEKCAWGCVFFIAAPINVPYRCVYRCQTKFCLPCILCVPLPFYSFRLSSILFSSFFLRSVRYMGGFFLKHCLLFVCLEAVLSVRGCGIHFLHFVENVIN</sequence>
<evidence type="ECO:0000313" key="2">
    <source>
        <dbReference type="EMBL" id="CCD13300.1"/>
    </source>
</evidence>
<gene>
    <name evidence="2" type="ORF">TCIL3000_0_40670</name>
</gene>
<dbReference type="AlphaFoldDB" id="F9W7X8"/>
<proteinExistence type="predicted"/>
<organism evidence="2 3">
    <name type="scientific">Trypanosoma congolense (strain IL3000)</name>
    <dbReference type="NCBI Taxonomy" id="1068625"/>
    <lineage>
        <taxon>Eukaryota</taxon>
        <taxon>Discoba</taxon>
        <taxon>Euglenozoa</taxon>
        <taxon>Kinetoplastea</taxon>
        <taxon>Metakinetoplastina</taxon>
        <taxon>Trypanosomatida</taxon>
        <taxon>Trypanosomatidae</taxon>
        <taxon>Trypanosoma</taxon>
        <taxon>Nannomonas</taxon>
    </lineage>
</organism>